<dbReference type="SUPFAM" id="SSF53474">
    <property type="entry name" value="alpha/beta-Hydrolases"/>
    <property type="match status" value="1"/>
</dbReference>
<dbReference type="PRINTS" id="PR00111">
    <property type="entry name" value="ABHYDROLASE"/>
</dbReference>
<accession>A0A2S5TCV0</accession>
<feature type="transmembrane region" description="Helical" evidence="1">
    <location>
        <begin position="144"/>
        <end position="161"/>
    </location>
</feature>
<dbReference type="OrthoDB" id="869379at2"/>
<name>A0A2S5TCV0_9GAMM</name>
<evidence type="ECO:0000313" key="4">
    <source>
        <dbReference type="Proteomes" id="UP000238220"/>
    </source>
</evidence>
<keyword evidence="1" id="KW-0812">Transmembrane</keyword>
<keyword evidence="4" id="KW-1185">Reference proteome</keyword>
<dbReference type="Pfam" id="PF00561">
    <property type="entry name" value="Abhydrolase_1"/>
    <property type="match status" value="1"/>
</dbReference>
<organism evidence="3 4">
    <name type="scientific">Solimonas fluminis</name>
    <dbReference type="NCBI Taxonomy" id="2086571"/>
    <lineage>
        <taxon>Bacteria</taxon>
        <taxon>Pseudomonadati</taxon>
        <taxon>Pseudomonadota</taxon>
        <taxon>Gammaproteobacteria</taxon>
        <taxon>Nevskiales</taxon>
        <taxon>Nevskiaceae</taxon>
        <taxon>Solimonas</taxon>
    </lineage>
</organism>
<dbReference type="AlphaFoldDB" id="A0A2S5TCV0"/>
<dbReference type="EMBL" id="PSNW01000010">
    <property type="protein sequence ID" value="PPE72697.1"/>
    <property type="molecule type" value="Genomic_DNA"/>
</dbReference>
<dbReference type="PANTHER" id="PTHR43798">
    <property type="entry name" value="MONOACYLGLYCEROL LIPASE"/>
    <property type="match status" value="1"/>
</dbReference>
<reference evidence="3 4" key="1">
    <citation type="submission" date="2018-02" db="EMBL/GenBank/DDBJ databases">
        <title>Genome sequencing of Solimonas sp. HR-BB.</title>
        <authorList>
            <person name="Lee Y."/>
            <person name="Jeon C.O."/>
        </authorList>
    </citation>
    <scope>NUCLEOTIDE SEQUENCE [LARGE SCALE GENOMIC DNA]</scope>
    <source>
        <strain evidence="3 4">HR-BB</strain>
    </source>
</reference>
<feature type="domain" description="AB hydrolase-1" evidence="2">
    <location>
        <begin position="40"/>
        <end position="169"/>
    </location>
</feature>
<dbReference type="RefSeq" id="WP_104231507.1">
    <property type="nucleotide sequence ID" value="NZ_PSNW01000010.1"/>
</dbReference>
<dbReference type="InterPro" id="IPR050266">
    <property type="entry name" value="AB_hydrolase_sf"/>
</dbReference>
<keyword evidence="1" id="KW-0472">Membrane</keyword>
<evidence type="ECO:0000259" key="2">
    <source>
        <dbReference type="Pfam" id="PF00561"/>
    </source>
</evidence>
<dbReference type="Gene3D" id="3.40.50.1820">
    <property type="entry name" value="alpha/beta hydrolase"/>
    <property type="match status" value="1"/>
</dbReference>
<sequence>MSRKQSGQPALAPVRSGYLAYGQYRLAYETWGEAGGVPALLVHGILLDAGINRGIARRMAAEGYRVILLDLLGHGRSDRTTDPKEHRAEFYADQVIAALDHFGIDKALVGGMSLGSITALHVAQKAPQRLLGLFLEMPVMEWSMPWAAFLLGPVLIATRYAERPYAWMARRFAAMKRPRNDLLATLHSAASLPPRNVAAILHGVLVGPLVPPVAMRRAISVPTLVIGHGGDKLHGYRDSESLARQIPGARLLPARHILEMRLHPERVWPEISDFLREVAQGRAAPAPRRKGRRRQG</sequence>
<dbReference type="GO" id="GO:0016787">
    <property type="term" value="F:hydrolase activity"/>
    <property type="evidence" value="ECO:0007669"/>
    <property type="project" value="UniProtKB-KW"/>
</dbReference>
<dbReference type="InterPro" id="IPR000073">
    <property type="entry name" value="AB_hydrolase_1"/>
</dbReference>
<evidence type="ECO:0000256" key="1">
    <source>
        <dbReference type="SAM" id="Phobius"/>
    </source>
</evidence>
<dbReference type="InterPro" id="IPR029058">
    <property type="entry name" value="AB_hydrolase_fold"/>
</dbReference>
<proteinExistence type="predicted"/>
<gene>
    <name evidence="3" type="ORF">C3942_16735</name>
</gene>
<keyword evidence="1" id="KW-1133">Transmembrane helix</keyword>
<evidence type="ECO:0000313" key="3">
    <source>
        <dbReference type="EMBL" id="PPE72697.1"/>
    </source>
</evidence>
<comment type="caution">
    <text evidence="3">The sequence shown here is derived from an EMBL/GenBank/DDBJ whole genome shotgun (WGS) entry which is preliminary data.</text>
</comment>
<protein>
    <submittedName>
        <fullName evidence="3">Alpha/beta hydrolase</fullName>
    </submittedName>
</protein>
<dbReference type="Proteomes" id="UP000238220">
    <property type="component" value="Unassembled WGS sequence"/>
</dbReference>
<keyword evidence="3" id="KW-0378">Hydrolase</keyword>